<dbReference type="PANTHER" id="PTHR43133:SF59">
    <property type="entry name" value="ECF RNA POLYMERASE SIGMA FACTOR SIGR"/>
    <property type="match status" value="1"/>
</dbReference>
<dbReference type="AlphaFoldDB" id="A0A0G1ENE3"/>
<evidence type="ECO:0000256" key="1">
    <source>
        <dbReference type="ARBA" id="ARBA00010641"/>
    </source>
</evidence>
<keyword evidence="4" id="KW-0804">Transcription</keyword>
<keyword evidence="2" id="KW-0805">Transcription regulation</keyword>
<dbReference type="GO" id="GO:0003677">
    <property type="term" value="F:DNA binding"/>
    <property type="evidence" value="ECO:0007669"/>
    <property type="project" value="InterPro"/>
</dbReference>
<dbReference type="Gene3D" id="1.10.1740.10">
    <property type="match status" value="1"/>
</dbReference>
<dbReference type="EMBL" id="LCFB01000017">
    <property type="protein sequence ID" value="KKS84551.1"/>
    <property type="molecule type" value="Genomic_DNA"/>
</dbReference>
<dbReference type="PANTHER" id="PTHR43133">
    <property type="entry name" value="RNA POLYMERASE ECF-TYPE SIGMA FACTO"/>
    <property type="match status" value="1"/>
</dbReference>
<dbReference type="SUPFAM" id="SSF88946">
    <property type="entry name" value="Sigma2 domain of RNA polymerase sigma factors"/>
    <property type="match status" value="1"/>
</dbReference>
<dbReference type="Pfam" id="PF04542">
    <property type="entry name" value="Sigma70_r2"/>
    <property type="match status" value="1"/>
</dbReference>
<evidence type="ECO:0000256" key="2">
    <source>
        <dbReference type="ARBA" id="ARBA00023015"/>
    </source>
</evidence>
<reference evidence="7 8" key="1">
    <citation type="journal article" date="2015" name="Nature">
        <title>rRNA introns, odd ribosomes, and small enigmatic genomes across a large radiation of phyla.</title>
        <authorList>
            <person name="Brown C.T."/>
            <person name="Hug L.A."/>
            <person name="Thomas B.C."/>
            <person name="Sharon I."/>
            <person name="Castelle C.J."/>
            <person name="Singh A."/>
            <person name="Wilkins M.J."/>
            <person name="Williams K.H."/>
            <person name="Banfield J.F."/>
        </authorList>
    </citation>
    <scope>NUCLEOTIDE SEQUENCE [LARGE SCALE GENOMIC DNA]</scope>
</reference>
<dbReference type="InterPro" id="IPR013325">
    <property type="entry name" value="RNA_pol_sigma_r2"/>
</dbReference>
<organism evidence="7 8">
    <name type="scientific">Candidatus Gottesmanbacteria bacterium GW2011_GWA1_43_11</name>
    <dbReference type="NCBI Taxonomy" id="1618436"/>
    <lineage>
        <taxon>Bacteria</taxon>
        <taxon>Candidatus Gottesmaniibacteriota</taxon>
    </lineage>
</organism>
<dbReference type="GO" id="GO:0016987">
    <property type="term" value="F:sigma factor activity"/>
    <property type="evidence" value="ECO:0007669"/>
    <property type="project" value="UniProtKB-KW"/>
</dbReference>
<name>A0A0G1ENE3_9BACT</name>
<evidence type="ECO:0000256" key="3">
    <source>
        <dbReference type="ARBA" id="ARBA00023082"/>
    </source>
</evidence>
<evidence type="ECO:0000313" key="7">
    <source>
        <dbReference type="EMBL" id="KKS84551.1"/>
    </source>
</evidence>
<dbReference type="NCBIfam" id="TIGR02937">
    <property type="entry name" value="sigma70-ECF"/>
    <property type="match status" value="1"/>
</dbReference>
<evidence type="ECO:0000259" key="6">
    <source>
        <dbReference type="Pfam" id="PF08281"/>
    </source>
</evidence>
<dbReference type="Proteomes" id="UP000034543">
    <property type="component" value="Unassembled WGS sequence"/>
</dbReference>
<dbReference type="InterPro" id="IPR013324">
    <property type="entry name" value="RNA_pol_sigma_r3/r4-like"/>
</dbReference>
<dbReference type="SUPFAM" id="SSF88659">
    <property type="entry name" value="Sigma3 and sigma4 domains of RNA polymerase sigma factors"/>
    <property type="match status" value="1"/>
</dbReference>
<dbReference type="InterPro" id="IPR013249">
    <property type="entry name" value="RNA_pol_sigma70_r4_t2"/>
</dbReference>
<dbReference type="InterPro" id="IPR036388">
    <property type="entry name" value="WH-like_DNA-bd_sf"/>
</dbReference>
<evidence type="ECO:0000259" key="5">
    <source>
        <dbReference type="Pfam" id="PF04542"/>
    </source>
</evidence>
<dbReference type="CDD" id="cd06171">
    <property type="entry name" value="Sigma70_r4"/>
    <property type="match status" value="1"/>
</dbReference>
<dbReference type="STRING" id="1618436.UV59_C0017G0004"/>
<evidence type="ECO:0000256" key="4">
    <source>
        <dbReference type="ARBA" id="ARBA00023163"/>
    </source>
</evidence>
<dbReference type="GO" id="GO:0006352">
    <property type="term" value="P:DNA-templated transcription initiation"/>
    <property type="evidence" value="ECO:0007669"/>
    <property type="project" value="InterPro"/>
</dbReference>
<sequence>MGKEKKEHFEILLKACLHVMYRVALRLTRNNEDAQDLVSDATVLAWKNFSKLHDTRKFKPWILKIVTNTYISQYRRKKMNPDPIILGNKSNEDEEFSLFDVLSAPFLLWNNNPEKIFLDSLLRQDISRAIDELPDEYRLVITLCELESLPYQEVAKTLNLPIGTVRSRLHRGKSRLQKKLWYYAKAKGFLKPSFARAAEGKGV</sequence>
<keyword evidence="3" id="KW-0731">Sigma factor</keyword>
<protein>
    <submittedName>
        <fullName evidence="7">RNA polymerase, sigma-24 subunit, ECF subfamily</fullName>
    </submittedName>
</protein>
<comment type="caution">
    <text evidence="7">The sequence shown here is derived from an EMBL/GenBank/DDBJ whole genome shotgun (WGS) entry which is preliminary data.</text>
</comment>
<dbReference type="InterPro" id="IPR007627">
    <property type="entry name" value="RNA_pol_sigma70_r2"/>
</dbReference>
<comment type="similarity">
    <text evidence="1">Belongs to the sigma-70 factor family. ECF subfamily.</text>
</comment>
<feature type="domain" description="RNA polymerase sigma-70 region 2" evidence="5">
    <location>
        <begin position="14"/>
        <end position="78"/>
    </location>
</feature>
<dbReference type="InterPro" id="IPR014284">
    <property type="entry name" value="RNA_pol_sigma-70_dom"/>
</dbReference>
<proteinExistence type="inferred from homology"/>
<accession>A0A0G1ENE3</accession>
<dbReference type="InterPro" id="IPR039425">
    <property type="entry name" value="RNA_pol_sigma-70-like"/>
</dbReference>
<gene>
    <name evidence="7" type="ORF">UV59_C0017G0004</name>
</gene>
<feature type="domain" description="RNA polymerase sigma factor 70 region 4 type 2" evidence="6">
    <location>
        <begin position="124"/>
        <end position="176"/>
    </location>
</feature>
<dbReference type="Pfam" id="PF08281">
    <property type="entry name" value="Sigma70_r4_2"/>
    <property type="match status" value="1"/>
</dbReference>
<dbReference type="Gene3D" id="1.10.10.10">
    <property type="entry name" value="Winged helix-like DNA-binding domain superfamily/Winged helix DNA-binding domain"/>
    <property type="match status" value="1"/>
</dbReference>
<evidence type="ECO:0000313" key="8">
    <source>
        <dbReference type="Proteomes" id="UP000034543"/>
    </source>
</evidence>